<keyword evidence="1" id="KW-0489">Methyltransferase</keyword>
<dbReference type="SUPFAM" id="SSF53335">
    <property type="entry name" value="S-adenosyl-L-methionine-dependent methyltransferases"/>
    <property type="match status" value="1"/>
</dbReference>
<proteinExistence type="predicted"/>
<evidence type="ECO:0000313" key="1">
    <source>
        <dbReference type="EMBL" id="HAN28009.1"/>
    </source>
</evidence>
<sequence>MHCPLCGAGSGPFHQDRKRRYLRCERCFLVFVPPEFHLPAEAEKAEYDLHENRIDDPRYRAFLGRLATPLLALLTPGSRGLEFGCGPGPALAAMLREAGHQLALYDPFYYPDGCVLQPGYDFITATEVVEHLHQPGVELERLWALLAPGGLLGVMTKLVTAPEAFAGWHYKNDVTHVCFFSRETWIWWGRGRGAEPGFEAADVILLRKPCDHRPLPLNPPAAG</sequence>
<dbReference type="Gene3D" id="3.40.50.150">
    <property type="entry name" value="Vaccinia Virus protein VP39"/>
    <property type="match status" value="2"/>
</dbReference>
<dbReference type="AlphaFoldDB" id="A0A3C1KMT2"/>
<dbReference type="Pfam" id="PF13489">
    <property type="entry name" value="Methyltransf_23"/>
    <property type="match status" value="1"/>
</dbReference>
<dbReference type="GO" id="GO:0008168">
    <property type="term" value="F:methyltransferase activity"/>
    <property type="evidence" value="ECO:0007669"/>
    <property type="project" value="UniProtKB-KW"/>
</dbReference>
<dbReference type="EMBL" id="DMND01000134">
    <property type="protein sequence ID" value="HAN28009.1"/>
    <property type="molecule type" value="Genomic_DNA"/>
</dbReference>
<gene>
    <name evidence="1" type="ORF">DCP75_09895</name>
</gene>
<protein>
    <submittedName>
        <fullName evidence="1">Methyltransferase</fullName>
    </submittedName>
</protein>
<dbReference type="GO" id="GO:0032259">
    <property type="term" value="P:methylation"/>
    <property type="evidence" value="ECO:0007669"/>
    <property type="project" value="UniProtKB-KW"/>
</dbReference>
<name>A0A3C1KMT2_9GAMM</name>
<comment type="caution">
    <text evidence="1">The sequence shown here is derived from an EMBL/GenBank/DDBJ whole genome shotgun (WGS) entry which is preliminary data.</text>
</comment>
<keyword evidence="1" id="KW-0808">Transferase</keyword>
<reference evidence="1 2" key="1">
    <citation type="journal article" date="2018" name="Nat. Biotechnol.">
        <title>A standardized bacterial taxonomy based on genome phylogeny substantially revises the tree of life.</title>
        <authorList>
            <person name="Parks D.H."/>
            <person name="Chuvochina M."/>
            <person name="Waite D.W."/>
            <person name="Rinke C."/>
            <person name="Skarshewski A."/>
            <person name="Chaumeil P.A."/>
            <person name="Hugenholtz P."/>
        </authorList>
    </citation>
    <scope>NUCLEOTIDE SEQUENCE [LARGE SCALE GENOMIC DNA]</scope>
    <source>
        <strain evidence="1">UBA9158</strain>
    </source>
</reference>
<organism evidence="1 2">
    <name type="scientific">Haliea salexigens</name>
    <dbReference type="NCBI Taxonomy" id="287487"/>
    <lineage>
        <taxon>Bacteria</taxon>
        <taxon>Pseudomonadati</taxon>
        <taxon>Pseudomonadota</taxon>
        <taxon>Gammaproteobacteria</taxon>
        <taxon>Cellvibrionales</taxon>
        <taxon>Halieaceae</taxon>
        <taxon>Haliea</taxon>
    </lineage>
</organism>
<evidence type="ECO:0000313" key="2">
    <source>
        <dbReference type="Proteomes" id="UP000259273"/>
    </source>
</evidence>
<accession>A0A3C1KMT2</accession>
<dbReference type="Proteomes" id="UP000259273">
    <property type="component" value="Unassembled WGS sequence"/>
</dbReference>
<dbReference type="InterPro" id="IPR029063">
    <property type="entry name" value="SAM-dependent_MTases_sf"/>
</dbReference>
<dbReference type="STRING" id="1121937.GCA_000423125_01922"/>